<evidence type="ECO:0000313" key="3">
    <source>
        <dbReference type="Proteomes" id="UP001596303"/>
    </source>
</evidence>
<reference evidence="3" key="1">
    <citation type="journal article" date="2019" name="Int. J. Syst. Evol. Microbiol.">
        <title>The Global Catalogue of Microorganisms (GCM) 10K type strain sequencing project: providing services to taxonomists for standard genome sequencing and annotation.</title>
        <authorList>
            <consortium name="The Broad Institute Genomics Platform"/>
            <consortium name="The Broad Institute Genome Sequencing Center for Infectious Disease"/>
            <person name="Wu L."/>
            <person name="Ma J."/>
        </authorList>
    </citation>
    <scope>NUCLEOTIDE SEQUENCE [LARGE SCALE GENOMIC DNA]</scope>
    <source>
        <strain evidence="3">CGMCC-1.15741</strain>
    </source>
</reference>
<dbReference type="EMBL" id="JBHSSW010000066">
    <property type="protein sequence ID" value="MFC6200206.1"/>
    <property type="molecule type" value="Genomic_DNA"/>
</dbReference>
<sequence>MKLEYALLCLLIASGVVFGISHLGKELKQTFEYINEAFEKATKPALSADADTPEQPMLELASGEPMGR</sequence>
<feature type="region of interest" description="Disordered" evidence="1">
    <location>
        <begin position="45"/>
        <end position="68"/>
    </location>
</feature>
<name>A0ABW1SEW3_9PROT</name>
<comment type="caution">
    <text evidence="2">The sequence shown here is derived from an EMBL/GenBank/DDBJ whole genome shotgun (WGS) entry which is preliminary data.</text>
</comment>
<evidence type="ECO:0000313" key="2">
    <source>
        <dbReference type="EMBL" id="MFC6200206.1"/>
    </source>
</evidence>
<accession>A0ABW1SEW3</accession>
<protein>
    <submittedName>
        <fullName evidence="2">Flp family type IVb pilin</fullName>
    </submittedName>
</protein>
<proteinExistence type="predicted"/>
<dbReference type="Proteomes" id="UP001596303">
    <property type="component" value="Unassembled WGS sequence"/>
</dbReference>
<organism evidence="2 3">
    <name type="scientific">Ponticaulis profundi</name>
    <dbReference type="NCBI Taxonomy" id="2665222"/>
    <lineage>
        <taxon>Bacteria</taxon>
        <taxon>Pseudomonadati</taxon>
        <taxon>Pseudomonadota</taxon>
        <taxon>Alphaproteobacteria</taxon>
        <taxon>Hyphomonadales</taxon>
        <taxon>Hyphomonadaceae</taxon>
        <taxon>Ponticaulis</taxon>
    </lineage>
</organism>
<dbReference type="RefSeq" id="WP_377382308.1">
    <property type="nucleotide sequence ID" value="NZ_JBHSSW010000066.1"/>
</dbReference>
<keyword evidence="3" id="KW-1185">Reference proteome</keyword>
<evidence type="ECO:0000256" key="1">
    <source>
        <dbReference type="SAM" id="MobiDB-lite"/>
    </source>
</evidence>
<gene>
    <name evidence="2" type="ORF">ACFQDM_19200</name>
</gene>